<dbReference type="InterPro" id="IPR031915">
    <property type="entry name" value="Clr2_N"/>
</dbReference>
<feature type="region of interest" description="Disordered" evidence="1">
    <location>
        <begin position="166"/>
        <end position="211"/>
    </location>
</feature>
<dbReference type="RefSeq" id="XP_016640999.1">
    <property type="nucleotide sequence ID" value="XM_016789172.1"/>
</dbReference>
<feature type="region of interest" description="Disordered" evidence="1">
    <location>
        <begin position="224"/>
        <end position="254"/>
    </location>
</feature>
<evidence type="ECO:0000259" key="2">
    <source>
        <dbReference type="Pfam" id="PF16761"/>
    </source>
</evidence>
<dbReference type="Pfam" id="PF16761">
    <property type="entry name" value="Clr2_transil"/>
    <property type="match status" value="1"/>
</dbReference>
<proteinExistence type="predicted"/>
<dbReference type="GeneID" id="27726356"/>
<evidence type="ECO:0000256" key="1">
    <source>
        <dbReference type="SAM" id="MobiDB-lite"/>
    </source>
</evidence>
<dbReference type="Proteomes" id="UP000028545">
    <property type="component" value="Unassembled WGS sequence"/>
</dbReference>
<dbReference type="PANTHER" id="PTHR38046">
    <property type="entry name" value="CRYPTIC LOCI REGULATOR 2"/>
    <property type="match status" value="1"/>
</dbReference>
<reference evidence="3 4" key="1">
    <citation type="journal article" date="2014" name="Genome Announc.">
        <title>Draft genome sequence of the pathogenic fungus Scedosporium apiospermum.</title>
        <authorList>
            <person name="Vandeputte P."/>
            <person name="Ghamrawi S."/>
            <person name="Rechenmann M."/>
            <person name="Iltis A."/>
            <person name="Giraud S."/>
            <person name="Fleury M."/>
            <person name="Thornton C."/>
            <person name="Delhaes L."/>
            <person name="Meyer W."/>
            <person name="Papon N."/>
            <person name="Bouchara J.P."/>
        </authorList>
    </citation>
    <scope>NUCLEOTIDE SEQUENCE [LARGE SCALE GENOMIC DNA]</scope>
    <source>
        <strain evidence="3 4">IHEM 14462</strain>
    </source>
</reference>
<feature type="compositionally biased region" description="Polar residues" evidence="1">
    <location>
        <begin position="194"/>
        <end position="205"/>
    </location>
</feature>
<feature type="compositionally biased region" description="Low complexity" evidence="1">
    <location>
        <begin position="167"/>
        <end position="193"/>
    </location>
</feature>
<name>A0A084G1I8_PSEDA</name>
<dbReference type="VEuPathDB" id="FungiDB:SAPIO_CDS7284"/>
<dbReference type="OrthoDB" id="2421327at2759"/>
<accession>A0A084G1I8</accession>
<dbReference type="HOGENOM" id="CLU_029547_0_0_1"/>
<dbReference type="GO" id="GO:0033553">
    <property type="term" value="C:rDNA heterochromatin"/>
    <property type="evidence" value="ECO:0007669"/>
    <property type="project" value="TreeGrafter"/>
</dbReference>
<evidence type="ECO:0000313" key="4">
    <source>
        <dbReference type="Proteomes" id="UP000028545"/>
    </source>
</evidence>
<evidence type="ECO:0000313" key="3">
    <source>
        <dbReference type="EMBL" id="KEZ41200.1"/>
    </source>
</evidence>
<dbReference type="EMBL" id="JOWA01000110">
    <property type="protein sequence ID" value="KEZ41200.1"/>
    <property type="molecule type" value="Genomic_DNA"/>
</dbReference>
<sequence length="611" mass="65911">MAGQVEYHVLEIRRSDGCDTGPGYWPIVEPAKAPKKTTKDGLEKVTRAKPQMVRLEADDPRFVEWRVKLGILLKQEISPEPHEGLPWYVEFPRGYWLYERSKVLWVSGYPNKSKLFRTPQEFGLHLLWLLGNSDDRKDCCCIHCNILPVAKGATGADDELVVVKPKTTAQPRGAPTATTATKAAPAPAPATTAVSSVPAQPTPLSQVDGAVSRAPSVTASLAAAPAHGTPQQGVANTAPGRPPPSTAPAQPAVTQATVTPVASLAVQGAAQQAKETISLLFRTGELVWFTNGQNWRLGLIVQSNGGTHQVVPIAHGMIIQPPVSRTDKDLRPFYAFTVPPPMREDLKGRSYDEIPWGEFIKGLAAGPNPKGELSVLVLDASKLAALKIDQSYSLFTKLSQNDMPAYWGVFLGAERIEIGDTLRVAAPQNYAHEPGVYLGLEAIVLQPGQGVLYGGTLYQLKEGPTGQGGVGESIHEQGLPRALREEAVWRKSVAPDVPVDYRYLQPNAWFREQDVKGRFYPTHRLAPIMNPQLFTDAVQSRNLAQAYPALNGRLDAAAGAAKISTRKANRVETAGPSIPHGIRFAFEPYVQEEVSAGVGGVAADARVGGSQ</sequence>
<dbReference type="PANTHER" id="PTHR38046:SF1">
    <property type="entry name" value="CRYPTIC LOCI REGULATOR 2"/>
    <property type="match status" value="1"/>
</dbReference>
<keyword evidence="4" id="KW-1185">Reference proteome</keyword>
<protein>
    <submittedName>
        <fullName evidence="3">Transcription-silencing protein Clr2</fullName>
    </submittedName>
</protein>
<organism evidence="3 4">
    <name type="scientific">Pseudallescheria apiosperma</name>
    <name type="common">Scedosporium apiospermum</name>
    <dbReference type="NCBI Taxonomy" id="563466"/>
    <lineage>
        <taxon>Eukaryota</taxon>
        <taxon>Fungi</taxon>
        <taxon>Dikarya</taxon>
        <taxon>Ascomycota</taxon>
        <taxon>Pezizomycotina</taxon>
        <taxon>Sordariomycetes</taxon>
        <taxon>Hypocreomycetidae</taxon>
        <taxon>Microascales</taxon>
        <taxon>Microascaceae</taxon>
        <taxon>Scedosporium</taxon>
    </lineage>
</organism>
<dbReference type="InterPro" id="IPR038986">
    <property type="entry name" value="Clr2"/>
</dbReference>
<dbReference type="GO" id="GO:0070824">
    <property type="term" value="C:SHREC complex"/>
    <property type="evidence" value="ECO:0007669"/>
    <property type="project" value="InterPro"/>
</dbReference>
<dbReference type="GO" id="GO:0030466">
    <property type="term" value="P:silent mating-type cassette heterochromatin formation"/>
    <property type="evidence" value="ECO:0007669"/>
    <property type="project" value="TreeGrafter"/>
</dbReference>
<dbReference type="KEGG" id="sapo:SAPIO_CDS7284"/>
<comment type="caution">
    <text evidence="3">The sequence shown here is derived from an EMBL/GenBank/DDBJ whole genome shotgun (WGS) entry which is preliminary data.</text>
</comment>
<dbReference type="OMA" id="RFYPTHR"/>
<feature type="domain" description="Cryptic loci regulator 2 N-terminal" evidence="2">
    <location>
        <begin position="90"/>
        <end position="144"/>
    </location>
</feature>
<dbReference type="AlphaFoldDB" id="A0A084G1I8"/>
<gene>
    <name evidence="3" type="ORF">SAPIO_CDS7284</name>
</gene>
<dbReference type="GO" id="GO:0031934">
    <property type="term" value="C:mating-type region heterochromatin"/>
    <property type="evidence" value="ECO:0007669"/>
    <property type="project" value="TreeGrafter"/>
</dbReference>